<comment type="similarity">
    <text evidence="2">Belongs to the nucleoporin Nup133 family.</text>
</comment>
<dbReference type="GO" id="GO:0006606">
    <property type="term" value="P:protein import into nucleus"/>
    <property type="evidence" value="ECO:0007669"/>
    <property type="project" value="TreeGrafter"/>
</dbReference>
<dbReference type="CTD" id="55746"/>
<evidence type="ECO:0000256" key="5">
    <source>
        <dbReference type="ARBA" id="ARBA00022927"/>
    </source>
</evidence>
<evidence type="ECO:0000256" key="6">
    <source>
        <dbReference type="ARBA" id="ARBA00023010"/>
    </source>
</evidence>
<protein>
    <submittedName>
        <fullName evidence="11 12">Nuclear pore complex protein Nup133</fullName>
    </submittedName>
</protein>
<evidence type="ECO:0000256" key="1">
    <source>
        <dbReference type="ARBA" id="ARBA00004259"/>
    </source>
</evidence>
<evidence type="ECO:0000313" key="11">
    <source>
        <dbReference type="RefSeq" id="XP_026274403.1"/>
    </source>
</evidence>
<dbReference type="SUPFAM" id="SSF117289">
    <property type="entry name" value="Nucleoporin domain"/>
    <property type="match status" value="1"/>
</dbReference>
<evidence type="ECO:0000256" key="3">
    <source>
        <dbReference type="ARBA" id="ARBA00022448"/>
    </source>
</evidence>
<proteinExistence type="inferred from homology"/>
<dbReference type="GO" id="GO:0017056">
    <property type="term" value="F:structural constituent of nuclear pore"/>
    <property type="evidence" value="ECO:0007669"/>
    <property type="project" value="InterPro"/>
</dbReference>
<evidence type="ECO:0000256" key="7">
    <source>
        <dbReference type="ARBA" id="ARBA00023242"/>
    </source>
</evidence>
<dbReference type="RefSeq" id="XP_026274404.1">
    <property type="nucleotide sequence ID" value="XM_026418619.2"/>
</dbReference>
<dbReference type="Pfam" id="PF03177">
    <property type="entry name" value="Nucleoporin_C"/>
    <property type="match status" value="1"/>
</dbReference>
<dbReference type="Pfam" id="PF08801">
    <property type="entry name" value="Nucleoporin_N"/>
    <property type="match status" value="1"/>
</dbReference>
<dbReference type="InterPro" id="IPR007187">
    <property type="entry name" value="Nucleoporin_Nup133/Nup155_C"/>
</dbReference>
<dbReference type="AlphaFoldDB" id="A0A6J1S1B6"/>
<keyword evidence="7" id="KW-0539">Nucleus</keyword>
<accession>A0A6J1S1B6</accession>
<dbReference type="GeneID" id="113203767"/>
<gene>
    <name evidence="11 12" type="primary">LOC113203767</name>
</gene>
<dbReference type="GO" id="GO:0000972">
    <property type="term" value="P:transcription-dependent tethering of RNA polymerase II gene DNA at nuclear periphery"/>
    <property type="evidence" value="ECO:0007669"/>
    <property type="project" value="TreeGrafter"/>
</dbReference>
<dbReference type="PANTHER" id="PTHR13405:SF11">
    <property type="entry name" value="NUCLEAR PORE COMPLEX PROTEIN NUP133"/>
    <property type="match status" value="1"/>
</dbReference>
<keyword evidence="6" id="KW-0811">Translocation</keyword>
<keyword evidence="10" id="KW-1185">Reference proteome</keyword>
<evidence type="ECO:0000256" key="2">
    <source>
        <dbReference type="ARBA" id="ARBA00005569"/>
    </source>
</evidence>
<comment type="subcellular location">
    <subcellularLocation>
        <location evidence="1">Nucleus envelope</location>
    </subcellularLocation>
</comment>
<dbReference type="KEGG" id="foc:113203767"/>
<reference evidence="11 12" key="1">
    <citation type="submission" date="2025-04" db="UniProtKB">
        <authorList>
            <consortium name="RefSeq"/>
        </authorList>
    </citation>
    <scope>IDENTIFICATION</scope>
    <source>
        <tissue evidence="11 12">Whole organism</tissue>
    </source>
</reference>
<keyword evidence="4" id="KW-0509">mRNA transport</keyword>
<dbReference type="GO" id="GO:0016973">
    <property type="term" value="P:poly(A)+ mRNA export from nucleus"/>
    <property type="evidence" value="ECO:0007669"/>
    <property type="project" value="TreeGrafter"/>
</dbReference>
<dbReference type="GO" id="GO:0031080">
    <property type="term" value="C:nuclear pore outer ring"/>
    <property type="evidence" value="ECO:0007669"/>
    <property type="project" value="TreeGrafter"/>
</dbReference>
<feature type="domain" description="Nucleoporin Nup133/Nup155-like C-terminal" evidence="8">
    <location>
        <begin position="828"/>
        <end position="1027"/>
    </location>
</feature>
<name>A0A6J1S1B6_FRAOC</name>
<evidence type="ECO:0000259" key="9">
    <source>
        <dbReference type="Pfam" id="PF08801"/>
    </source>
</evidence>
<evidence type="ECO:0000259" key="8">
    <source>
        <dbReference type="Pfam" id="PF03177"/>
    </source>
</evidence>
<dbReference type="PANTHER" id="PTHR13405">
    <property type="entry name" value="NUCLEAR PORE COMPLEX PROTEIN NUP133"/>
    <property type="match status" value="1"/>
</dbReference>
<organism evidence="10 11">
    <name type="scientific">Frankliniella occidentalis</name>
    <name type="common">Western flower thrips</name>
    <name type="synonym">Euthrips occidentalis</name>
    <dbReference type="NCBI Taxonomy" id="133901"/>
    <lineage>
        <taxon>Eukaryota</taxon>
        <taxon>Metazoa</taxon>
        <taxon>Ecdysozoa</taxon>
        <taxon>Arthropoda</taxon>
        <taxon>Hexapoda</taxon>
        <taxon>Insecta</taxon>
        <taxon>Pterygota</taxon>
        <taxon>Neoptera</taxon>
        <taxon>Paraneoptera</taxon>
        <taxon>Thysanoptera</taxon>
        <taxon>Terebrantia</taxon>
        <taxon>Thripoidea</taxon>
        <taxon>Thripidae</taxon>
        <taxon>Frankliniella</taxon>
    </lineage>
</organism>
<evidence type="ECO:0000313" key="12">
    <source>
        <dbReference type="RefSeq" id="XP_026274404.1"/>
    </source>
</evidence>
<dbReference type="OrthoDB" id="103454at2759"/>
<dbReference type="RefSeq" id="XP_026274403.1">
    <property type="nucleotide sequence ID" value="XM_026418618.2"/>
</dbReference>
<sequence>MDRSFQGMRDVSLHGTAAWPASGRRNAFVMRNNRTSIAGSSRMSVSGRSSQSIQVITRTRLHDVKLFGLPLPVLVTEALTFADRSTAVSAHISPDGWAWLVCGRRLLIWQYKQTPAMAQQRRPPSTQCRELTLPASELAHRADLVWVYAKEDSVVPSCIAVSPEGSVRYWPSVAYEGTSVEDSTDLQGQECDSLTSISSLGCILATTTSTIVRLQPEVINGRHCVTCTTLKPPQSILGGIGRRMSSLIFGSLPTAGGTEAKLVRVAAVEKTSCNKEQTEFIVYVLTEHTLQKWSVTPHDVERLIWECEVGRRIREAFQEKVWDPQGGNPDEQESWLLDMQPTSDGVAILAASVHPQISQNMQFAIATLSTDLGVPPTRLKSFTPLKNEVVPRKTEQDLSQYQLLIAGHSALVFSQRNVLVFPLSNLSDEPDAIEFRNEGDRLLGGSVCANVPVFFSKSHGLVAISPLDYSPHDFSSQNDSIAFGADVSVSECGDTSVLEQDLEELTTQTQNVDARMKAAFLYHVSKNQAQCEALVRELFPRNEIQISDIDSPLDVAVVKVSQDLIDDIPARDPRWVEMKTSNISLSSSTSLHILRQVEQKQHALDLFFNFLVDLKLWERLSAVVSFGVVMATTHVLAEQAEKLVAAIALHQLQSEHGTSIETAIRLALDLERERPTGKLNAKDLFYRKVSGIQRAIQVLVKWSEDQVHSERSPAEVARQLSEINEIILEVVRQVIQYRQQKEEIFQPNNHLEVGLCEYLPWTASAGPGGLRDALLKQQSLTLKFGARSTGDPKLKAKLYDQVLNIIDIILDGKKCHLESVRGSNKFTVLFEQYQKVRSNLIEPFVEDREYERAVMLAEKYYDFKTLVQICEITNNRERLDVYIEKFKDQDFSQFLFSWYIQEQKPGRLLETFRAGSGLSAAAQNASQQAALKRFLGDHPSLSWLQHVFLNDFQTASDTLSNLAQQETELLRRKKSMLSLAKLALLASGETEARSDQRALLDAELDLVAHQEDLPESVLVAHGYDIDTLHVLPPGELIQLLICNENQSADEYTFKKALDLLKYEENQKSELRLKIWCQAILRDTWLEADADIPLNVVQKTVFYKLVALIVFMDITGQSLKELVPSKDRLLDAIELEKLPDYESFKYLISIAYEHFEIALAE</sequence>
<dbReference type="InterPro" id="IPR014908">
    <property type="entry name" value="Nucleoporin_Nup133/Nup155_N"/>
</dbReference>
<dbReference type="Proteomes" id="UP000504606">
    <property type="component" value="Unplaced"/>
</dbReference>
<dbReference type="Gene3D" id="2.130.10.10">
    <property type="entry name" value="YVTN repeat-like/Quinoprotein amine dehydrogenase"/>
    <property type="match status" value="1"/>
</dbReference>
<evidence type="ECO:0000256" key="4">
    <source>
        <dbReference type="ARBA" id="ARBA00022816"/>
    </source>
</evidence>
<dbReference type="InterPro" id="IPR037624">
    <property type="entry name" value="Nup133-like"/>
</dbReference>
<keyword evidence="5" id="KW-0653">Protein transport</keyword>
<keyword evidence="3" id="KW-0813">Transport</keyword>
<dbReference type="Gene3D" id="1.25.40.700">
    <property type="match status" value="1"/>
</dbReference>
<dbReference type="Gene3D" id="1.20.58.1380">
    <property type="match status" value="1"/>
</dbReference>
<feature type="domain" description="Nucleoporin Nup133/Nup155-like N-terminal" evidence="9">
    <location>
        <begin position="65"/>
        <end position="462"/>
    </location>
</feature>
<evidence type="ECO:0000313" key="10">
    <source>
        <dbReference type="Proteomes" id="UP000504606"/>
    </source>
</evidence>
<dbReference type="InterPro" id="IPR015943">
    <property type="entry name" value="WD40/YVTN_repeat-like_dom_sf"/>
</dbReference>